<evidence type="ECO:0000256" key="8">
    <source>
        <dbReference type="SAM" id="Phobius"/>
    </source>
</evidence>
<keyword evidence="2" id="KW-0134">Cell wall</keyword>
<evidence type="ECO:0000256" key="5">
    <source>
        <dbReference type="ARBA" id="ARBA00023004"/>
    </source>
</evidence>
<evidence type="ECO:0000313" key="11">
    <source>
        <dbReference type="Proteomes" id="UP001519287"/>
    </source>
</evidence>
<dbReference type="Gene3D" id="2.60.40.1850">
    <property type="match status" value="1"/>
</dbReference>
<dbReference type="RefSeq" id="WP_209974792.1">
    <property type="nucleotide sequence ID" value="NZ_JAGGLB010000017.1"/>
</dbReference>
<feature type="compositionally biased region" description="Low complexity" evidence="7">
    <location>
        <begin position="245"/>
        <end position="265"/>
    </location>
</feature>
<sequence>MKFRITAAGIIAALWIGILLFPAVALGAAELEDGTYTSTYLVLKAENDSVSMANDYWEKPATIKVKDGKATVRLTINHSKWVTEFKVPGNGGHVDAKVIVTNKKEDKRVVEFAANVLEPILSKIHVTVADIDYDHDYTIRIVFDQDSFKLVKAADKETAPAATAKPAKPTAVAASGSSATEAGSSSGAEAAVSPKPAAAGTAKPEATANPGANAAANATAKPPKTPAAGEAAAAQSDNARGSGGQASSSSGSASGEDAAAATEAGAVGEVRDGEASEGVSAADGVTAANGAGIEATKDGEAAAAAAGTGAGAGDDGTGTGGEAGNGGSTGGEEPQEGDAAAGEPVSGEAIETFAAAGDAGPDMVSAGFNWRTPIIAFLLLLVGGAYIWWRRKVRES</sequence>
<evidence type="ECO:0000256" key="1">
    <source>
        <dbReference type="ARBA" id="ARBA00004168"/>
    </source>
</evidence>
<dbReference type="CDD" id="cd06920">
    <property type="entry name" value="NEAT"/>
    <property type="match status" value="1"/>
</dbReference>
<proteinExistence type="predicted"/>
<reference evidence="10 11" key="1">
    <citation type="submission" date="2021-03" db="EMBL/GenBank/DDBJ databases">
        <title>Genomic Encyclopedia of Type Strains, Phase IV (KMG-IV): sequencing the most valuable type-strain genomes for metagenomic binning, comparative biology and taxonomic classification.</title>
        <authorList>
            <person name="Goeker M."/>
        </authorList>
    </citation>
    <scope>NUCLEOTIDE SEQUENCE [LARGE SCALE GENOMIC DNA]</scope>
    <source>
        <strain evidence="10 11">DSM 26048</strain>
    </source>
</reference>
<gene>
    <name evidence="10" type="ORF">J2Z66_004792</name>
</gene>
<dbReference type="InterPro" id="IPR037250">
    <property type="entry name" value="NEAT_dom_sf"/>
</dbReference>
<feature type="domain" description="NEAT" evidence="9">
    <location>
        <begin position="31"/>
        <end position="151"/>
    </location>
</feature>
<feature type="transmembrane region" description="Helical" evidence="8">
    <location>
        <begin position="370"/>
        <end position="389"/>
    </location>
</feature>
<dbReference type="SUPFAM" id="SSF158911">
    <property type="entry name" value="NEAT domain-like"/>
    <property type="match status" value="1"/>
</dbReference>
<evidence type="ECO:0000313" key="10">
    <source>
        <dbReference type="EMBL" id="MBP1993175.1"/>
    </source>
</evidence>
<dbReference type="InterPro" id="IPR006635">
    <property type="entry name" value="NEAT_dom"/>
</dbReference>
<keyword evidence="3" id="KW-0964">Secreted</keyword>
<evidence type="ECO:0000259" key="9">
    <source>
        <dbReference type="PROSITE" id="PS50978"/>
    </source>
</evidence>
<evidence type="ECO:0000256" key="7">
    <source>
        <dbReference type="SAM" id="MobiDB-lite"/>
    </source>
</evidence>
<keyword evidence="8" id="KW-0812">Transmembrane</keyword>
<dbReference type="EMBL" id="JAGGLB010000017">
    <property type="protein sequence ID" value="MBP1993175.1"/>
    <property type="molecule type" value="Genomic_DNA"/>
</dbReference>
<dbReference type="InterPro" id="IPR019909">
    <property type="entry name" value="Haem_uptake_protein_IsdC"/>
</dbReference>
<dbReference type="PROSITE" id="PS50978">
    <property type="entry name" value="NEAT"/>
    <property type="match status" value="1"/>
</dbReference>
<feature type="region of interest" description="Disordered" evidence="7">
    <location>
        <begin position="306"/>
        <end position="345"/>
    </location>
</feature>
<keyword evidence="11" id="KW-1185">Reference proteome</keyword>
<dbReference type="Proteomes" id="UP001519287">
    <property type="component" value="Unassembled WGS sequence"/>
</dbReference>
<evidence type="ECO:0000256" key="6">
    <source>
        <dbReference type="ARBA" id="ARBA00023088"/>
    </source>
</evidence>
<organism evidence="10 11">
    <name type="scientific">Paenibacillus eucommiae</name>
    <dbReference type="NCBI Taxonomy" id="1355755"/>
    <lineage>
        <taxon>Bacteria</taxon>
        <taxon>Bacillati</taxon>
        <taxon>Bacillota</taxon>
        <taxon>Bacilli</taxon>
        <taxon>Bacillales</taxon>
        <taxon>Paenibacillaceae</taxon>
        <taxon>Paenibacillus</taxon>
    </lineage>
</organism>
<feature type="compositionally biased region" description="Low complexity" evidence="7">
    <location>
        <begin position="159"/>
        <end position="234"/>
    </location>
</feature>
<name>A0ABS4J1H9_9BACL</name>
<dbReference type="Pfam" id="PF05031">
    <property type="entry name" value="NEAT"/>
    <property type="match status" value="1"/>
</dbReference>
<keyword evidence="5" id="KW-0408">Iron</keyword>
<dbReference type="NCBIfam" id="TIGR03656">
    <property type="entry name" value="IsdC"/>
    <property type="match status" value="1"/>
</dbReference>
<keyword evidence="8" id="KW-0472">Membrane</keyword>
<keyword evidence="6" id="KW-0572">Peptidoglycan-anchor</keyword>
<evidence type="ECO:0000256" key="4">
    <source>
        <dbReference type="ARBA" id="ARBA00022729"/>
    </source>
</evidence>
<comment type="subcellular location">
    <subcellularLocation>
        <location evidence="1">Secreted</location>
        <location evidence="1">Cell wall</location>
        <topology evidence="1">Peptidoglycan-anchor</topology>
    </subcellularLocation>
</comment>
<protein>
    <submittedName>
        <fullName evidence="10">Heme uptake protein IsdC</fullName>
    </submittedName>
</protein>
<evidence type="ECO:0000256" key="2">
    <source>
        <dbReference type="ARBA" id="ARBA00022512"/>
    </source>
</evidence>
<comment type="caution">
    <text evidence="10">The sequence shown here is derived from an EMBL/GenBank/DDBJ whole genome shotgun (WGS) entry which is preliminary data.</text>
</comment>
<accession>A0ABS4J1H9</accession>
<dbReference type="PANTHER" id="PTHR37824:SF1">
    <property type="entry name" value="IRON-REGULATED SURFACE DETERMINANT PROTEIN C"/>
    <property type="match status" value="1"/>
</dbReference>
<feature type="compositionally biased region" description="Gly residues" evidence="7">
    <location>
        <begin position="308"/>
        <end position="330"/>
    </location>
</feature>
<dbReference type="SMART" id="SM00725">
    <property type="entry name" value="NEAT"/>
    <property type="match status" value="1"/>
</dbReference>
<dbReference type="InterPro" id="IPR050436">
    <property type="entry name" value="IsdA"/>
</dbReference>
<keyword evidence="4" id="KW-0732">Signal</keyword>
<evidence type="ECO:0000256" key="3">
    <source>
        <dbReference type="ARBA" id="ARBA00022525"/>
    </source>
</evidence>
<feature type="region of interest" description="Disordered" evidence="7">
    <location>
        <begin position="158"/>
        <end position="265"/>
    </location>
</feature>
<dbReference type="PANTHER" id="PTHR37824">
    <property type="entry name" value="IRON-REGULATED SURFACE DETERMINANT PROTEIN C"/>
    <property type="match status" value="1"/>
</dbReference>
<keyword evidence="8" id="KW-1133">Transmembrane helix</keyword>